<comment type="caution">
    <text evidence="2">The sequence shown here is derived from an EMBL/GenBank/DDBJ whole genome shotgun (WGS) entry which is preliminary data.</text>
</comment>
<dbReference type="OrthoDB" id="42889at2759"/>
<reference evidence="2 3" key="1">
    <citation type="submission" date="2015-07" db="EMBL/GenBank/DDBJ databases">
        <title>The genome of the fungus Escovopsis weberi, a specialized disease agent of ant agriculture.</title>
        <authorList>
            <person name="de Man T.J."/>
            <person name="Stajich J.E."/>
            <person name="Kubicek C.P."/>
            <person name="Chenthamara K."/>
            <person name="Atanasova L."/>
            <person name="Druzhinina I.S."/>
            <person name="Birnbaum S."/>
            <person name="Barribeau S.M."/>
            <person name="Teiling C."/>
            <person name="Suen G."/>
            <person name="Currie C."/>
            <person name="Gerardo N.M."/>
        </authorList>
    </citation>
    <scope>NUCLEOTIDE SEQUENCE [LARGE SCALE GENOMIC DNA]</scope>
</reference>
<evidence type="ECO:0000313" key="2">
    <source>
        <dbReference type="EMBL" id="KOS19354.1"/>
    </source>
</evidence>
<dbReference type="Proteomes" id="UP000053831">
    <property type="component" value="Unassembled WGS sequence"/>
</dbReference>
<dbReference type="EMBL" id="LGSR01000020">
    <property type="protein sequence ID" value="KOS19354.1"/>
    <property type="molecule type" value="Genomic_DNA"/>
</dbReference>
<dbReference type="Gene3D" id="3.90.1410.10">
    <property type="entry name" value="set domain protein methyltransferase, domain 1"/>
    <property type="match status" value="1"/>
</dbReference>
<keyword evidence="2" id="KW-0808">Transferase</keyword>
<keyword evidence="3" id="KW-1185">Reference proteome</keyword>
<dbReference type="PANTHER" id="PTHR13271:SF146">
    <property type="entry name" value="SET DOMAIN-CONTAINING PROTEIN"/>
    <property type="match status" value="1"/>
</dbReference>
<accession>A0A0M8N2P6</accession>
<dbReference type="GO" id="GO:0005634">
    <property type="term" value="C:nucleus"/>
    <property type="evidence" value="ECO:0007669"/>
    <property type="project" value="TreeGrafter"/>
</dbReference>
<dbReference type="GO" id="GO:0032259">
    <property type="term" value="P:methylation"/>
    <property type="evidence" value="ECO:0007669"/>
    <property type="project" value="UniProtKB-KW"/>
</dbReference>
<dbReference type="PANTHER" id="PTHR13271">
    <property type="entry name" value="UNCHARACTERIZED PUTATIVE METHYLTRANSFERASE"/>
    <property type="match status" value="1"/>
</dbReference>
<dbReference type="InterPro" id="IPR046341">
    <property type="entry name" value="SET_dom_sf"/>
</dbReference>
<dbReference type="GO" id="GO:0016279">
    <property type="term" value="F:protein-lysine N-methyltransferase activity"/>
    <property type="evidence" value="ECO:0007669"/>
    <property type="project" value="UniProtKB-ARBA"/>
</dbReference>
<feature type="compositionally biased region" description="Low complexity" evidence="1">
    <location>
        <begin position="381"/>
        <end position="393"/>
    </location>
</feature>
<keyword evidence="2" id="KW-0489">Methyltransferase</keyword>
<name>A0A0M8N2P6_ESCWE</name>
<sequence>MASQEAIATLVQWVASHGGHLHPAVEVYSDPATGLSLRVRPDCAGIDPLEPIVRLPTVLSLSYLNAVGGRPGPSLYRSPSRAQQDEGQDEDQGPQQDGDQSPAFPPDVMARTPPHVIGRLLLAREFLRGRRSPWWPYIEALPQPGDPRAWRLPAFWDDDAGEAELLAGTNLEVGIAKIRGDARREWAAARELLDEAGALGGLTQELHDWAFCVFSSRSFRPALVLPEREWGGGATGERMALPRGVRVDDFGVLLPLLDIGNHDMTAPARWVVWGAGEAEGERGGAGEREGGRDGETARGAVELVVDRAHGAGEQVFNNYSMKTNAELLLGYGFMVPATRVLHNDYVHVRRRGGDAGQEWLISRRPIGDASSMVVRAREGLASTTTAAISTTGGSSSGDGKKKKGEEEEEGAGGAPVLPCFERVQAGMVWDIFRMMAGEDGHEALIPLDGEAVPEERHEEERRRRFLAGRVSEDGRELLEQAAAVIQHKLLQELERLDETEVWVTGDEASRSLSPRARLALEYRRSCRQVLEGCLERMEMDGL</sequence>
<proteinExistence type="predicted"/>
<evidence type="ECO:0000313" key="3">
    <source>
        <dbReference type="Proteomes" id="UP000053831"/>
    </source>
</evidence>
<dbReference type="AlphaFoldDB" id="A0A0M8N2P6"/>
<organism evidence="2 3">
    <name type="scientific">Escovopsis weberi</name>
    <dbReference type="NCBI Taxonomy" id="150374"/>
    <lineage>
        <taxon>Eukaryota</taxon>
        <taxon>Fungi</taxon>
        <taxon>Dikarya</taxon>
        <taxon>Ascomycota</taxon>
        <taxon>Pezizomycotina</taxon>
        <taxon>Sordariomycetes</taxon>
        <taxon>Hypocreomycetidae</taxon>
        <taxon>Hypocreales</taxon>
        <taxon>Hypocreaceae</taxon>
        <taxon>Escovopsis</taxon>
    </lineage>
</organism>
<dbReference type="STRING" id="150374.A0A0M8N2P6"/>
<dbReference type="InterPro" id="IPR050600">
    <property type="entry name" value="SETD3_SETD6_MTase"/>
</dbReference>
<protein>
    <submittedName>
        <fullName evidence="2">Ribosomal N-lysine methyltransferase set10</fullName>
    </submittedName>
</protein>
<gene>
    <name evidence="2" type="ORF">ESCO_001382</name>
</gene>
<evidence type="ECO:0000256" key="1">
    <source>
        <dbReference type="SAM" id="MobiDB-lite"/>
    </source>
</evidence>
<dbReference type="SUPFAM" id="SSF82199">
    <property type="entry name" value="SET domain"/>
    <property type="match status" value="1"/>
</dbReference>
<feature type="region of interest" description="Disordered" evidence="1">
    <location>
        <begin position="72"/>
        <end position="109"/>
    </location>
</feature>
<feature type="region of interest" description="Disordered" evidence="1">
    <location>
        <begin position="379"/>
        <end position="416"/>
    </location>
</feature>